<protein>
    <submittedName>
        <fullName evidence="3">MaoC family dehydratase</fullName>
    </submittedName>
</protein>
<gene>
    <name evidence="3" type="ORF">NDI79_15200</name>
</gene>
<name>A0ABU2G405_9EURY</name>
<sequence length="153" mass="17077">MTRYYEDIDVDETHDLGSYTADRTELLSFAERYDPQPIHVDPDAAAETMYGGLIASGWHTASSCMRLLVDGFLAETATLGSFGPDELRWRNPVYPGDTVGVEARILGKTESTSRDDRGYVESEVEGTNGDGDEVVYWRATNIFLREPDSEARQ</sequence>
<evidence type="ECO:0000256" key="1">
    <source>
        <dbReference type="SAM" id="MobiDB-lite"/>
    </source>
</evidence>
<comment type="caution">
    <text evidence="3">The sequence shown here is derived from an EMBL/GenBank/DDBJ whole genome shotgun (WGS) entry which is preliminary data.</text>
</comment>
<dbReference type="CDD" id="cd03454">
    <property type="entry name" value="YdeM"/>
    <property type="match status" value="1"/>
</dbReference>
<dbReference type="InterPro" id="IPR029069">
    <property type="entry name" value="HotDog_dom_sf"/>
</dbReference>
<keyword evidence="4" id="KW-1185">Reference proteome</keyword>
<accession>A0ABU2G405</accession>
<dbReference type="SUPFAM" id="SSF54637">
    <property type="entry name" value="Thioesterase/thiol ester dehydrase-isomerase"/>
    <property type="match status" value="1"/>
</dbReference>
<dbReference type="RefSeq" id="WP_310929444.1">
    <property type="nucleotide sequence ID" value="NZ_JAMQOQ010000004.1"/>
</dbReference>
<feature type="region of interest" description="Disordered" evidence="1">
    <location>
        <begin position="110"/>
        <end position="131"/>
    </location>
</feature>
<dbReference type="EMBL" id="JAMQOQ010000004">
    <property type="protein sequence ID" value="MDS0295518.1"/>
    <property type="molecule type" value="Genomic_DNA"/>
</dbReference>
<dbReference type="Proteomes" id="UP001254813">
    <property type="component" value="Unassembled WGS sequence"/>
</dbReference>
<evidence type="ECO:0000259" key="2">
    <source>
        <dbReference type="Pfam" id="PF01575"/>
    </source>
</evidence>
<dbReference type="PANTHER" id="PTHR43664">
    <property type="entry name" value="MONOAMINE OXIDASE-RELATED"/>
    <property type="match status" value="1"/>
</dbReference>
<feature type="domain" description="MaoC-like" evidence="2">
    <location>
        <begin position="19"/>
        <end position="114"/>
    </location>
</feature>
<dbReference type="PANTHER" id="PTHR43664:SF1">
    <property type="entry name" value="BETA-METHYLMALYL-COA DEHYDRATASE"/>
    <property type="match status" value="1"/>
</dbReference>
<organism evidence="3 4">
    <name type="scientific">Halogeometricum luteum</name>
    <dbReference type="NCBI Taxonomy" id="2950537"/>
    <lineage>
        <taxon>Archaea</taxon>
        <taxon>Methanobacteriati</taxon>
        <taxon>Methanobacteriota</taxon>
        <taxon>Stenosarchaea group</taxon>
        <taxon>Halobacteria</taxon>
        <taxon>Halobacteriales</taxon>
        <taxon>Haloferacaceae</taxon>
        <taxon>Halogeometricum</taxon>
    </lineage>
</organism>
<dbReference type="InterPro" id="IPR052342">
    <property type="entry name" value="MCH/BMMD"/>
</dbReference>
<evidence type="ECO:0000313" key="3">
    <source>
        <dbReference type="EMBL" id="MDS0295518.1"/>
    </source>
</evidence>
<dbReference type="Pfam" id="PF01575">
    <property type="entry name" value="MaoC_dehydratas"/>
    <property type="match status" value="1"/>
</dbReference>
<reference evidence="3 4" key="1">
    <citation type="submission" date="2022-06" db="EMBL/GenBank/DDBJ databases">
        <title>Halogeometricum sp. a new haloarchaeum isolate from saline soil.</title>
        <authorList>
            <person name="Strakova D."/>
            <person name="Galisteo C."/>
            <person name="Sanchez-Porro C."/>
            <person name="Ventosa A."/>
        </authorList>
    </citation>
    <scope>NUCLEOTIDE SEQUENCE [LARGE SCALE GENOMIC DNA]</scope>
    <source>
        <strain evidence="4">S3BR25-2</strain>
    </source>
</reference>
<dbReference type="InterPro" id="IPR002539">
    <property type="entry name" value="MaoC-like_dom"/>
</dbReference>
<evidence type="ECO:0000313" key="4">
    <source>
        <dbReference type="Proteomes" id="UP001254813"/>
    </source>
</evidence>
<dbReference type="Gene3D" id="3.10.129.10">
    <property type="entry name" value="Hotdog Thioesterase"/>
    <property type="match status" value="1"/>
</dbReference>
<feature type="compositionally biased region" description="Basic and acidic residues" evidence="1">
    <location>
        <begin position="110"/>
        <end position="120"/>
    </location>
</feature>
<proteinExistence type="predicted"/>